<evidence type="ECO:0000313" key="2">
    <source>
        <dbReference type="Proteomes" id="UP000324222"/>
    </source>
</evidence>
<name>A0A5B7GPV3_PORTR</name>
<accession>A0A5B7GPV3</accession>
<comment type="caution">
    <text evidence="1">The sequence shown here is derived from an EMBL/GenBank/DDBJ whole genome shotgun (WGS) entry which is preliminary data.</text>
</comment>
<proteinExistence type="predicted"/>
<reference evidence="1 2" key="1">
    <citation type="submission" date="2019-05" db="EMBL/GenBank/DDBJ databases">
        <title>Another draft genome of Portunus trituberculatus and its Hox gene families provides insights of decapod evolution.</title>
        <authorList>
            <person name="Jeong J.-H."/>
            <person name="Song I."/>
            <person name="Kim S."/>
            <person name="Choi T."/>
            <person name="Kim D."/>
            <person name="Ryu S."/>
            <person name="Kim W."/>
        </authorList>
    </citation>
    <scope>NUCLEOTIDE SEQUENCE [LARGE SCALE GENOMIC DNA]</scope>
    <source>
        <tissue evidence="1">Muscle</tissue>
    </source>
</reference>
<organism evidence="1 2">
    <name type="scientific">Portunus trituberculatus</name>
    <name type="common">Swimming crab</name>
    <name type="synonym">Neptunus trituberculatus</name>
    <dbReference type="NCBI Taxonomy" id="210409"/>
    <lineage>
        <taxon>Eukaryota</taxon>
        <taxon>Metazoa</taxon>
        <taxon>Ecdysozoa</taxon>
        <taxon>Arthropoda</taxon>
        <taxon>Crustacea</taxon>
        <taxon>Multicrustacea</taxon>
        <taxon>Malacostraca</taxon>
        <taxon>Eumalacostraca</taxon>
        <taxon>Eucarida</taxon>
        <taxon>Decapoda</taxon>
        <taxon>Pleocyemata</taxon>
        <taxon>Brachyura</taxon>
        <taxon>Eubrachyura</taxon>
        <taxon>Portunoidea</taxon>
        <taxon>Portunidae</taxon>
        <taxon>Portuninae</taxon>
        <taxon>Portunus</taxon>
    </lineage>
</organism>
<dbReference type="Proteomes" id="UP000324222">
    <property type="component" value="Unassembled WGS sequence"/>
</dbReference>
<keyword evidence="2" id="KW-1185">Reference proteome</keyword>
<sequence>MFSLAGVFQVLQVWSDVGRAERGKCCVKFAGVNVIVLEVQAKTSHYRCGAAGVVNVALMARLMKGKV</sequence>
<evidence type="ECO:0000313" key="1">
    <source>
        <dbReference type="EMBL" id="MPC60852.1"/>
    </source>
</evidence>
<dbReference type="AlphaFoldDB" id="A0A5B7GPV3"/>
<dbReference type="EMBL" id="VSRR010017964">
    <property type="protein sequence ID" value="MPC60852.1"/>
    <property type="molecule type" value="Genomic_DNA"/>
</dbReference>
<protein>
    <submittedName>
        <fullName evidence="1">Uncharacterized protein</fullName>
    </submittedName>
</protein>
<gene>
    <name evidence="1" type="ORF">E2C01_054911</name>
</gene>